<feature type="region of interest" description="Disordered" evidence="5">
    <location>
        <begin position="236"/>
        <end position="263"/>
    </location>
</feature>
<organism evidence="7 8">
    <name type="scientific">Nesterenkonia natronophila</name>
    <dbReference type="NCBI Taxonomy" id="2174932"/>
    <lineage>
        <taxon>Bacteria</taxon>
        <taxon>Bacillati</taxon>
        <taxon>Actinomycetota</taxon>
        <taxon>Actinomycetes</taxon>
        <taxon>Micrococcales</taxon>
        <taxon>Micrococcaceae</taxon>
        <taxon>Nesterenkonia</taxon>
    </lineage>
</organism>
<dbReference type="SUPFAM" id="SSF81324">
    <property type="entry name" value="Voltage-gated potassium channels"/>
    <property type="match status" value="1"/>
</dbReference>
<feature type="transmembrane region" description="Helical" evidence="6">
    <location>
        <begin position="56"/>
        <end position="77"/>
    </location>
</feature>
<name>A0A3A4F751_9MICC</name>
<evidence type="ECO:0000313" key="7">
    <source>
        <dbReference type="EMBL" id="RJN32320.1"/>
    </source>
</evidence>
<dbReference type="InterPro" id="IPR027359">
    <property type="entry name" value="Volt_channel_dom_sf"/>
</dbReference>
<evidence type="ECO:0000313" key="8">
    <source>
        <dbReference type="Proteomes" id="UP000266615"/>
    </source>
</evidence>
<feature type="transmembrane region" description="Helical" evidence="6">
    <location>
        <begin position="215"/>
        <end position="233"/>
    </location>
</feature>
<feature type="transmembrane region" description="Helical" evidence="6">
    <location>
        <begin position="177"/>
        <end position="195"/>
    </location>
</feature>
<feature type="transmembrane region" description="Helical" evidence="6">
    <location>
        <begin position="89"/>
        <end position="106"/>
    </location>
</feature>
<evidence type="ECO:0000256" key="3">
    <source>
        <dbReference type="ARBA" id="ARBA00022989"/>
    </source>
</evidence>
<feature type="compositionally biased region" description="Basic and acidic residues" evidence="5">
    <location>
        <begin position="244"/>
        <end position="263"/>
    </location>
</feature>
<proteinExistence type="predicted"/>
<keyword evidence="2 6" id="KW-0812">Transmembrane</keyword>
<keyword evidence="3 6" id="KW-1133">Transmembrane helix</keyword>
<reference evidence="7 8" key="1">
    <citation type="submission" date="2018-09" db="EMBL/GenBank/DDBJ databases">
        <title>Nesterenkonia natronophila sp. nov., an alkaliphilic actinobacteriume isolated from a soda lake, and emended description of the genus Nesterenkonia.</title>
        <authorList>
            <person name="Menes R.J."/>
            <person name="Iriarte A."/>
        </authorList>
    </citation>
    <scope>NUCLEOTIDE SEQUENCE [LARGE SCALE GENOMIC DNA]</scope>
    <source>
        <strain evidence="7 8">M8</strain>
    </source>
</reference>
<dbReference type="Gene3D" id="1.20.120.350">
    <property type="entry name" value="Voltage-gated potassium channels. Chain C"/>
    <property type="match status" value="1"/>
</dbReference>
<evidence type="ECO:0000256" key="2">
    <source>
        <dbReference type="ARBA" id="ARBA00022692"/>
    </source>
</evidence>
<evidence type="ECO:0000256" key="5">
    <source>
        <dbReference type="SAM" id="MobiDB-lite"/>
    </source>
</evidence>
<dbReference type="OrthoDB" id="3428146at2"/>
<evidence type="ECO:0000256" key="6">
    <source>
        <dbReference type="SAM" id="Phobius"/>
    </source>
</evidence>
<dbReference type="RefSeq" id="WP_119901366.1">
    <property type="nucleotide sequence ID" value="NZ_QYZP01000001.1"/>
</dbReference>
<comment type="subcellular location">
    <subcellularLocation>
        <location evidence="1">Membrane</location>
        <topology evidence="1">Multi-pass membrane protein</topology>
    </subcellularLocation>
</comment>
<sequence length="263" mass="28916">MTSSHSSQNSDDDTDPGRVKKVVNQAPEEAKELSAAALGNSDEKRVEEVRERWENWLAWPVMIAAIASVPAVFLTLLDEPFEMIGHVGLWLATAVLIFETVVFFLLSPKKIDWVRRNWWLIGLTLAAVLAVIFSIGPMQLFRVLRSVGALRVLRAKQVAKAGESLANKGKTRWRQRLGEVLATVVVATFVVLALAVPESDARTFLEDLVGEEGVVPAAVVAGLITMTAMYFLVRNPGNQESNESDDRSSSSQETGERQDAVDE</sequence>
<feature type="region of interest" description="Disordered" evidence="5">
    <location>
        <begin position="1"/>
        <end position="24"/>
    </location>
</feature>
<feature type="transmembrane region" description="Helical" evidence="6">
    <location>
        <begin position="118"/>
        <end position="141"/>
    </location>
</feature>
<dbReference type="EMBL" id="QYZP01000001">
    <property type="protein sequence ID" value="RJN32320.1"/>
    <property type="molecule type" value="Genomic_DNA"/>
</dbReference>
<evidence type="ECO:0000256" key="1">
    <source>
        <dbReference type="ARBA" id="ARBA00004141"/>
    </source>
</evidence>
<accession>A0A3A4F751</accession>
<evidence type="ECO:0000256" key="4">
    <source>
        <dbReference type="ARBA" id="ARBA00023136"/>
    </source>
</evidence>
<gene>
    <name evidence="7" type="ORF">D3250_00155</name>
</gene>
<keyword evidence="8" id="KW-1185">Reference proteome</keyword>
<dbReference type="Proteomes" id="UP000266615">
    <property type="component" value="Unassembled WGS sequence"/>
</dbReference>
<keyword evidence="4 6" id="KW-0472">Membrane</keyword>
<dbReference type="GO" id="GO:0016020">
    <property type="term" value="C:membrane"/>
    <property type="evidence" value="ECO:0007669"/>
    <property type="project" value="UniProtKB-SubCell"/>
</dbReference>
<protein>
    <submittedName>
        <fullName evidence="7">Uncharacterized protein</fullName>
    </submittedName>
</protein>
<dbReference type="AlphaFoldDB" id="A0A3A4F751"/>
<comment type="caution">
    <text evidence="7">The sequence shown here is derived from an EMBL/GenBank/DDBJ whole genome shotgun (WGS) entry which is preliminary data.</text>
</comment>